<dbReference type="EMBL" id="CP014796">
    <property type="protein sequence ID" value="APX21918.1"/>
    <property type="molecule type" value="Genomic_DNA"/>
</dbReference>
<organism evidence="1 2">
    <name type="scientific">Salipiger profundus</name>
    <dbReference type="NCBI Taxonomy" id="1229727"/>
    <lineage>
        <taxon>Bacteria</taxon>
        <taxon>Pseudomonadati</taxon>
        <taxon>Pseudomonadota</taxon>
        <taxon>Alphaproteobacteria</taxon>
        <taxon>Rhodobacterales</taxon>
        <taxon>Roseobacteraceae</taxon>
        <taxon>Salipiger</taxon>
    </lineage>
</organism>
<proteinExistence type="predicted"/>
<dbReference type="STRING" id="1229727.Ga0080559_TMP1122"/>
<evidence type="ECO:0000313" key="1">
    <source>
        <dbReference type="EMBL" id="APX21918.1"/>
    </source>
</evidence>
<sequence>MLGAVGLLIVFTALVIFNMKNKGRRQCRWREYRHAEGTRYTCVQCGAVVEGERGSPPRICMRGSSKSA</sequence>
<name>A0A1U7D1D1_9RHOB</name>
<dbReference type="AlphaFoldDB" id="A0A1U7D1D1"/>
<evidence type="ECO:0000313" key="2">
    <source>
        <dbReference type="Proteomes" id="UP000186559"/>
    </source>
</evidence>
<keyword evidence="2" id="KW-1185">Reference proteome</keyword>
<gene>
    <name evidence="1" type="ORF">Ga0080559_TMP1122</name>
</gene>
<dbReference type="OrthoDB" id="7859107at2"/>
<dbReference type="KEGG" id="tpro:Ga0080559_TMP1122"/>
<accession>A0A1U7D1D1</accession>
<reference evidence="1 2" key="1">
    <citation type="submission" date="2016-03" db="EMBL/GenBank/DDBJ databases">
        <title>Deep-sea bacteria in the southern Pacific.</title>
        <authorList>
            <person name="Tang K."/>
        </authorList>
    </citation>
    <scope>NUCLEOTIDE SEQUENCE [LARGE SCALE GENOMIC DNA]</scope>
    <source>
        <strain evidence="1 2">JLT2016</strain>
    </source>
</reference>
<dbReference type="RefSeq" id="WP_017468847.1">
    <property type="nucleotide sequence ID" value="NZ_BMEW01000003.1"/>
</dbReference>
<dbReference type="Proteomes" id="UP000186559">
    <property type="component" value="Chromosome"/>
</dbReference>
<protein>
    <submittedName>
        <fullName evidence="1">Uncharacterized protein</fullName>
    </submittedName>
</protein>